<dbReference type="InterPro" id="IPR036047">
    <property type="entry name" value="F-box-like_dom_sf"/>
</dbReference>
<dbReference type="SUPFAM" id="SSF50985">
    <property type="entry name" value="RCC1/BLIP-II"/>
    <property type="match status" value="1"/>
</dbReference>
<dbReference type="InterPro" id="IPR009091">
    <property type="entry name" value="RCC1/BLIP-II"/>
</dbReference>
<dbReference type="Gene3D" id="1.20.1280.50">
    <property type="match status" value="1"/>
</dbReference>
<dbReference type="PANTHER" id="PTHR22870">
    <property type="entry name" value="REGULATOR OF CHROMOSOME CONDENSATION"/>
    <property type="match status" value="1"/>
</dbReference>
<name>A0A481Z647_9VIRU</name>
<organism evidence="3">
    <name type="scientific">Pithovirus LCPAC202</name>
    <dbReference type="NCBI Taxonomy" id="2506592"/>
    <lineage>
        <taxon>Viruses</taxon>
        <taxon>Pithoviruses</taxon>
    </lineage>
</organism>
<dbReference type="EMBL" id="MK500533">
    <property type="protein sequence ID" value="QBK91374.1"/>
    <property type="molecule type" value="Genomic_DNA"/>
</dbReference>
<dbReference type="InterPro" id="IPR051210">
    <property type="entry name" value="Ub_ligase/GEF_domain"/>
</dbReference>
<keyword evidence="1" id="KW-0677">Repeat</keyword>
<proteinExistence type="predicted"/>
<gene>
    <name evidence="3" type="ORF">LCPAC202_03480</name>
</gene>
<dbReference type="Gene3D" id="2.130.10.30">
    <property type="entry name" value="Regulator of chromosome condensation 1/beta-lactamase-inhibitor protein II"/>
    <property type="match status" value="1"/>
</dbReference>
<evidence type="ECO:0000313" key="3">
    <source>
        <dbReference type="EMBL" id="QBK91374.1"/>
    </source>
</evidence>
<protein>
    <submittedName>
        <fullName evidence="3">Regulator of chromosome condensation protein</fullName>
    </submittedName>
</protein>
<sequence length="477" mass="53687">MDGSNFDLLPPEMKTKVLLKLNLKDLLNFCSTSKSAMEYCKDDKFWKAKYQYDFPSIPSTGTQSWEKQYKSLHLIPQSPICIGMKHYAVIDNQSMLYTGGTRVPYFYSGQRDKLTGKYPMKPVHTFGSENSSAVPVKQKVRSVSCGANFIGAVTEEGRVFFWGEDIWGIFTDQDYKTTDFANMTSREFKISEPREFKIPGKAVKIACGPKRIEVSPSMFAVILEDRSVFLRMDFIYYHPELDDFTTKIISTVLNIKALDISAGGEALAIVSTDGKLYFLGRDLMVFDTKYGYETPPIGLIYKDGQIVIEPVHIPLPEKIKQVSLDYEHGCALSVNGNAYLWSSVSHPIKLPFHIPISFITCQMNATSVIDENGKLYIWGNDNLRILYSKDGMLLKGLVRDAGRDDTGPQYWDLEIDKPVQIKFGSLDEYGTGIVAIPEDRVNYVAMGSRMIIATTADDWINIVKPDIRGANISNLDG</sequence>
<dbReference type="SUPFAM" id="SSF81383">
    <property type="entry name" value="F-box domain"/>
    <property type="match status" value="1"/>
</dbReference>
<dbReference type="InterPro" id="IPR001810">
    <property type="entry name" value="F-box_dom"/>
</dbReference>
<evidence type="ECO:0000256" key="1">
    <source>
        <dbReference type="ARBA" id="ARBA00022737"/>
    </source>
</evidence>
<reference evidence="3" key="1">
    <citation type="journal article" date="2019" name="MBio">
        <title>Virus Genomes from Deep Sea Sediments Expand the Ocean Megavirome and Support Independent Origins of Viral Gigantism.</title>
        <authorList>
            <person name="Backstrom D."/>
            <person name="Yutin N."/>
            <person name="Jorgensen S.L."/>
            <person name="Dharamshi J."/>
            <person name="Homa F."/>
            <person name="Zaremba-Niedwiedzka K."/>
            <person name="Spang A."/>
            <person name="Wolf Y.I."/>
            <person name="Koonin E.V."/>
            <person name="Ettema T.J."/>
        </authorList>
    </citation>
    <scope>NUCLEOTIDE SEQUENCE</scope>
</reference>
<accession>A0A481Z647</accession>
<dbReference type="SMART" id="SM00256">
    <property type="entry name" value="FBOX"/>
    <property type="match status" value="1"/>
</dbReference>
<dbReference type="PANTHER" id="PTHR22870:SF408">
    <property type="entry name" value="OS09G0560450 PROTEIN"/>
    <property type="match status" value="1"/>
</dbReference>
<evidence type="ECO:0000259" key="2">
    <source>
        <dbReference type="PROSITE" id="PS50181"/>
    </source>
</evidence>
<feature type="domain" description="F-box" evidence="2">
    <location>
        <begin position="3"/>
        <end position="49"/>
    </location>
</feature>
<dbReference type="Pfam" id="PF00646">
    <property type="entry name" value="F-box"/>
    <property type="match status" value="1"/>
</dbReference>
<dbReference type="PROSITE" id="PS50181">
    <property type="entry name" value="FBOX"/>
    <property type="match status" value="1"/>
</dbReference>